<organism evidence="3 4">
    <name type="scientific">Lutimaribacter pacificus</name>
    <dbReference type="NCBI Taxonomy" id="391948"/>
    <lineage>
        <taxon>Bacteria</taxon>
        <taxon>Pseudomonadati</taxon>
        <taxon>Pseudomonadota</taxon>
        <taxon>Alphaproteobacteria</taxon>
        <taxon>Rhodobacterales</taxon>
        <taxon>Roseobacteraceae</taxon>
        <taxon>Lutimaribacter</taxon>
    </lineage>
</organism>
<accession>A0A1H0M715</accession>
<dbReference type="InterPro" id="IPR036629">
    <property type="entry name" value="YjbJ_sf"/>
</dbReference>
<dbReference type="SUPFAM" id="SSF69047">
    <property type="entry name" value="Hypothetical protein YjbJ"/>
    <property type="match status" value="1"/>
</dbReference>
<dbReference type="Proteomes" id="UP000324252">
    <property type="component" value="Unassembled WGS sequence"/>
</dbReference>
<dbReference type="Gene3D" id="1.10.1470.10">
    <property type="entry name" value="YjbJ"/>
    <property type="match status" value="1"/>
</dbReference>
<evidence type="ECO:0000313" key="3">
    <source>
        <dbReference type="EMBL" id="SHK78609.1"/>
    </source>
</evidence>
<protein>
    <submittedName>
        <fullName evidence="3">Uncharacterized conserved protein YjbJ, UPF0337 family</fullName>
    </submittedName>
</protein>
<evidence type="ECO:0000256" key="1">
    <source>
        <dbReference type="ARBA" id="ARBA00009129"/>
    </source>
</evidence>
<dbReference type="InterPro" id="IPR026042">
    <property type="entry name" value="YjbJ"/>
</dbReference>
<sequence>MNWDRIEGNWKQIKGQAQAKWGDVTDDEWQAAEGRREELIGIIQERYGIARDKAEAEVDDWAGRL</sequence>
<evidence type="ECO:0000313" key="4">
    <source>
        <dbReference type="Proteomes" id="UP000324252"/>
    </source>
</evidence>
<dbReference type="AlphaFoldDB" id="A0A1H0M715"/>
<dbReference type="PANTHER" id="PTHR34977">
    <property type="entry name" value="UPF0337 PROTEIN YJBJ"/>
    <property type="match status" value="1"/>
</dbReference>
<comment type="similarity">
    <text evidence="1">Belongs to the UPF0337 (CsbD) family.</text>
</comment>
<keyword evidence="4" id="KW-1185">Reference proteome</keyword>
<dbReference type="EMBL" id="FQZZ01000009">
    <property type="protein sequence ID" value="SHK78609.1"/>
    <property type="molecule type" value="Genomic_DNA"/>
</dbReference>
<dbReference type="OrthoDB" id="9796058at2"/>
<dbReference type="PIRSF" id="PIRSF039008">
    <property type="entry name" value="YjbJ"/>
    <property type="match status" value="1"/>
</dbReference>
<dbReference type="InterPro" id="IPR050423">
    <property type="entry name" value="UPF0337_stress_rsp"/>
</dbReference>
<dbReference type="Pfam" id="PF05532">
    <property type="entry name" value="CsbD"/>
    <property type="match status" value="1"/>
</dbReference>
<feature type="domain" description="CsbD-like" evidence="2">
    <location>
        <begin position="4"/>
        <end position="55"/>
    </location>
</feature>
<reference evidence="3 4" key="1">
    <citation type="submission" date="2016-11" db="EMBL/GenBank/DDBJ databases">
        <authorList>
            <person name="Varghese N."/>
            <person name="Submissions S."/>
        </authorList>
    </citation>
    <scope>NUCLEOTIDE SEQUENCE [LARGE SCALE GENOMIC DNA]</scope>
    <source>
        <strain evidence="3 4">DSM 29620</strain>
    </source>
</reference>
<name>A0A1H0M715_9RHOB</name>
<dbReference type="InterPro" id="IPR008462">
    <property type="entry name" value="CsbD"/>
</dbReference>
<gene>
    <name evidence="3" type="ORF">SAMN05444142_10980</name>
</gene>
<evidence type="ECO:0000259" key="2">
    <source>
        <dbReference type="Pfam" id="PF05532"/>
    </source>
</evidence>
<dbReference type="RefSeq" id="WP_149789382.1">
    <property type="nucleotide sequence ID" value="NZ_FNIO01000009.1"/>
</dbReference>
<dbReference type="PANTHER" id="PTHR34977:SF1">
    <property type="entry name" value="UPF0337 PROTEIN YJBJ"/>
    <property type="match status" value="1"/>
</dbReference>
<proteinExistence type="inferred from homology"/>